<comment type="caution">
    <text evidence="1">The sequence shown here is derived from an EMBL/GenBank/DDBJ whole genome shotgun (WGS) entry which is preliminary data.</text>
</comment>
<name>A7VW52_9FIRM</name>
<reference evidence="1 2" key="1">
    <citation type="submission" date="2007-08" db="EMBL/GenBank/DDBJ databases">
        <title>Draft genome sequence of Clostridium leptum (DSM 753).</title>
        <authorList>
            <person name="Sudarsanam P."/>
            <person name="Ley R."/>
            <person name="Guruge J."/>
            <person name="Turnbaugh P.J."/>
            <person name="Mahowald M."/>
            <person name="Liep D."/>
            <person name="Gordon J."/>
        </authorList>
    </citation>
    <scope>NUCLEOTIDE SEQUENCE [LARGE SCALE GENOMIC DNA]</scope>
    <source>
        <strain evidence="1 2">DSM 753</strain>
    </source>
</reference>
<gene>
    <name evidence="1" type="ORF">CLOLEP_02815</name>
</gene>
<proteinExistence type="predicted"/>
<dbReference type="HOGENOM" id="CLU_3287443_0_0_9"/>
<sequence length="40" mass="4700">MQRRDLCAEKLTPRQDAFLGPLLSGNLFQTARRRKNKKIK</sequence>
<accession>A7VW52</accession>
<evidence type="ECO:0000313" key="2">
    <source>
        <dbReference type="Proteomes" id="UP000003490"/>
    </source>
</evidence>
<dbReference type="Proteomes" id="UP000003490">
    <property type="component" value="Unassembled WGS sequence"/>
</dbReference>
<dbReference type="EMBL" id="ABCB02000020">
    <property type="protein sequence ID" value="EDO59998.1"/>
    <property type="molecule type" value="Genomic_DNA"/>
</dbReference>
<dbReference type="AlphaFoldDB" id="A7VW52"/>
<protein>
    <submittedName>
        <fullName evidence="1">Uncharacterized protein</fullName>
    </submittedName>
</protein>
<evidence type="ECO:0000313" key="1">
    <source>
        <dbReference type="EMBL" id="EDO59998.1"/>
    </source>
</evidence>
<reference evidence="1 2" key="2">
    <citation type="submission" date="2007-08" db="EMBL/GenBank/DDBJ databases">
        <authorList>
            <person name="Fulton L."/>
            <person name="Clifton S."/>
            <person name="Fulton B."/>
            <person name="Xu J."/>
            <person name="Minx P."/>
            <person name="Pepin K.H."/>
            <person name="Johnson M."/>
            <person name="Thiruvilangam P."/>
            <person name="Bhonagiri V."/>
            <person name="Nash W.E."/>
            <person name="Wang C."/>
            <person name="Mardis E.R."/>
            <person name="Wilson R.K."/>
        </authorList>
    </citation>
    <scope>NUCLEOTIDE SEQUENCE [LARGE SCALE GENOMIC DNA]</scope>
    <source>
        <strain evidence="1 2">DSM 753</strain>
    </source>
</reference>
<organism evidence="1 2">
    <name type="scientific">[Clostridium] leptum DSM 753</name>
    <dbReference type="NCBI Taxonomy" id="428125"/>
    <lineage>
        <taxon>Bacteria</taxon>
        <taxon>Bacillati</taxon>
        <taxon>Bacillota</taxon>
        <taxon>Clostridia</taxon>
        <taxon>Eubacteriales</taxon>
        <taxon>Oscillospiraceae</taxon>
        <taxon>Oscillospiraceae incertae sedis</taxon>
    </lineage>
</organism>